<sequence length="447" mass="51748">MLDNYLKPAGLTAATTRTTCTQGTTDNQAADGDLLRNPPAYFAEMGFSSHASRFFPPIASNLMGTGEAFKTVTELPDFFAAMRDEYKYLGFADPCLYYKDINKRIYNERMFDETSRDNYAEKFCNAMNVANSKEFDITNFECVKEIYEKFSDDATLTMPDPVIHVFKISADTSLNEQDILMDLAKNDLFAKGLEGKIIFFNVKTRRLFIQPENGWEYTGFRFKSGISDIKKNKFIDALKEAKFYFKREKLLELFEGVDEHLPDYNIKLKNSVKHGPGYAELYFPNRKYPDYFPQNSLPHDVGKEGFTYSYENNEWGMYAVFNTSYKNEEKIRQLFEANLKKFRIEELKYFTPDAQTALIVGFTSEMEHLHIYTDENNRVWIQIILNRLLRECDQKYTILAVPNGFSSAVRYFLKDNPKPGTPEYVKALQPAIDAVEDGKKYYKTACS</sequence>
<accession>A0A5E5BKV9</accession>
<dbReference type="RefSeq" id="WP_150811621.1">
    <property type="nucleotide sequence ID" value="NZ_CABPSR010000060.1"/>
</dbReference>
<dbReference type="Proteomes" id="UP000335538">
    <property type="component" value="Unassembled WGS sequence"/>
</dbReference>
<dbReference type="AlphaFoldDB" id="A0A5E5BKV9"/>
<evidence type="ECO:0000313" key="2">
    <source>
        <dbReference type="Proteomes" id="UP000335538"/>
    </source>
</evidence>
<organism evidence="1 2">
    <name type="scientific">Pandoraea sputorum</name>
    <dbReference type="NCBI Taxonomy" id="93222"/>
    <lineage>
        <taxon>Bacteria</taxon>
        <taxon>Pseudomonadati</taxon>
        <taxon>Pseudomonadota</taxon>
        <taxon>Betaproteobacteria</taxon>
        <taxon>Burkholderiales</taxon>
        <taxon>Burkholderiaceae</taxon>
        <taxon>Pandoraea</taxon>
    </lineage>
</organism>
<proteinExistence type="predicted"/>
<protein>
    <submittedName>
        <fullName evidence="1">Uncharacterized protein</fullName>
    </submittedName>
</protein>
<reference evidence="1 2" key="1">
    <citation type="submission" date="2019-08" db="EMBL/GenBank/DDBJ databases">
        <authorList>
            <person name="Peeters C."/>
        </authorList>
    </citation>
    <scope>NUCLEOTIDE SEQUENCE [LARGE SCALE GENOMIC DNA]</scope>
    <source>
        <strain evidence="1 2">LMG 31121</strain>
    </source>
</reference>
<gene>
    <name evidence="1" type="ORF">PSP31121_05637</name>
</gene>
<dbReference type="EMBL" id="CABPSR010000060">
    <property type="protein sequence ID" value="VVE85998.1"/>
    <property type="molecule type" value="Genomic_DNA"/>
</dbReference>
<evidence type="ECO:0000313" key="1">
    <source>
        <dbReference type="EMBL" id="VVE85998.1"/>
    </source>
</evidence>
<name>A0A5E5BKV9_9BURK</name>